<organism evidence="1 2">
    <name type="scientific">Alkalilimnicola ehrlichii</name>
    <dbReference type="NCBI Taxonomy" id="351052"/>
    <lineage>
        <taxon>Bacteria</taxon>
        <taxon>Pseudomonadati</taxon>
        <taxon>Pseudomonadota</taxon>
        <taxon>Gammaproteobacteria</taxon>
        <taxon>Chromatiales</taxon>
        <taxon>Ectothiorhodospiraceae</taxon>
        <taxon>Alkalilimnicola</taxon>
    </lineage>
</organism>
<dbReference type="NCBIfam" id="TIGR03353">
    <property type="entry name" value="VI_chp_4"/>
    <property type="match status" value="1"/>
</dbReference>
<reference evidence="2" key="1">
    <citation type="submission" date="2017-05" db="EMBL/GenBank/DDBJ databases">
        <authorList>
            <person name="Sharma S."/>
            <person name="Sidhu C."/>
            <person name="Pinnaka A.K."/>
        </authorList>
    </citation>
    <scope>NUCLEOTIDE SEQUENCE [LARGE SCALE GENOMIC DNA]</scope>
    <source>
        <strain evidence="2">AK93</strain>
    </source>
</reference>
<dbReference type="InterPro" id="IPR010263">
    <property type="entry name" value="T6SS_TssK"/>
</dbReference>
<proteinExistence type="predicted"/>
<dbReference type="EMBL" id="NFZW01000009">
    <property type="protein sequence ID" value="RFA36434.1"/>
    <property type="molecule type" value="Genomic_DNA"/>
</dbReference>
<sequence length="242" mass="27131">MDGLMQLMQAKVRVLSERQEASGGDLGASDLSQFLLLQTLRPALAILQHLRGNLGFHPERLFSELTQLASSLVAFRPDAKAGELPQYSHGDLTSVFQRFDEMLRVLLTDVMPKQSAGIKLQRESDALYKAENVDIRLLQGASIFLAVLHDDHDPSWVAEFARQAKCGAREDIELILSSALPGVRITHCQRPPGRLAIKSGYEYFRLEQAGDFWQRVCEHQTLALYMPLTFKGARIEIVTVNE</sequence>
<dbReference type="PANTHER" id="PTHR35566">
    <property type="entry name" value="BLR3599 PROTEIN"/>
    <property type="match status" value="1"/>
</dbReference>
<keyword evidence="2" id="KW-1185">Reference proteome</keyword>
<gene>
    <name evidence="1" type="ORF">CAL65_10670</name>
</gene>
<dbReference type="PANTHER" id="PTHR35566:SF1">
    <property type="entry name" value="TYPE VI SECRETION SYSTEM BASEPLATE COMPONENT TSSK1"/>
    <property type="match status" value="1"/>
</dbReference>
<protein>
    <recommendedName>
        <fullName evidence="3">Type VI secretion system-associated protein</fullName>
    </recommendedName>
</protein>
<evidence type="ECO:0000313" key="1">
    <source>
        <dbReference type="EMBL" id="RFA36434.1"/>
    </source>
</evidence>
<dbReference type="Pfam" id="PF05936">
    <property type="entry name" value="T6SS_VasE"/>
    <property type="match status" value="1"/>
</dbReference>
<evidence type="ECO:0008006" key="3">
    <source>
        <dbReference type="Google" id="ProtNLM"/>
    </source>
</evidence>
<accession>A0A3E0WTX8</accession>
<dbReference type="OrthoDB" id="9775333at2"/>
<name>A0A3E0WTX8_9GAMM</name>
<comment type="caution">
    <text evidence="1">The sequence shown here is derived from an EMBL/GenBank/DDBJ whole genome shotgun (WGS) entry which is preliminary data.</text>
</comment>
<evidence type="ECO:0000313" key="2">
    <source>
        <dbReference type="Proteomes" id="UP000256763"/>
    </source>
</evidence>
<dbReference type="AlphaFoldDB" id="A0A3E0WTX8"/>
<dbReference type="Proteomes" id="UP000256763">
    <property type="component" value="Unassembled WGS sequence"/>
</dbReference>